<feature type="compositionally biased region" description="Polar residues" evidence="1">
    <location>
        <begin position="27"/>
        <end position="58"/>
    </location>
</feature>
<dbReference type="OrthoDB" id="5417811at2759"/>
<keyword evidence="2" id="KW-1133">Transmembrane helix</keyword>
<feature type="compositionally biased region" description="Polar residues" evidence="1">
    <location>
        <begin position="315"/>
        <end position="336"/>
    </location>
</feature>
<dbReference type="AlphaFoldDB" id="S8AJP5"/>
<reference evidence="3 4" key="1">
    <citation type="journal article" date="2013" name="PLoS Genet.">
        <title>Genomic mechanisms accounting for the adaptation to parasitism in nematode-trapping fungi.</title>
        <authorList>
            <person name="Meerupati T."/>
            <person name="Andersson K.M."/>
            <person name="Friman E."/>
            <person name="Kumar D."/>
            <person name="Tunlid A."/>
            <person name="Ahren D."/>
        </authorList>
    </citation>
    <scope>NUCLEOTIDE SEQUENCE [LARGE SCALE GENOMIC DNA]</scope>
    <source>
        <strain evidence="3 4">CBS 200.50</strain>
    </source>
</reference>
<comment type="caution">
    <text evidence="3">The sequence shown here is derived from an EMBL/GenBank/DDBJ whole genome shotgun (WGS) entry which is preliminary data.</text>
</comment>
<organism evidence="3 4">
    <name type="scientific">Dactylellina haptotyla (strain CBS 200.50)</name>
    <name type="common">Nematode-trapping fungus</name>
    <name type="synonym">Monacrosporium haptotylum</name>
    <dbReference type="NCBI Taxonomy" id="1284197"/>
    <lineage>
        <taxon>Eukaryota</taxon>
        <taxon>Fungi</taxon>
        <taxon>Dikarya</taxon>
        <taxon>Ascomycota</taxon>
        <taxon>Pezizomycotina</taxon>
        <taxon>Orbiliomycetes</taxon>
        <taxon>Orbiliales</taxon>
        <taxon>Orbiliaceae</taxon>
        <taxon>Dactylellina</taxon>
    </lineage>
</organism>
<dbReference type="eggNOG" id="ENOG502S8TD">
    <property type="taxonomic scope" value="Eukaryota"/>
</dbReference>
<reference evidence="4" key="2">
    <citation type="submission" date="2013-04" db="EMBL/GenBank/DDBJ databases">
        <title>Genomic mechanisms accounting for the adaptation to parasitism in nematode-trapping fungi.</title>
        <authorList>
            <person name="Ahren D.G."/>
        </authorList>
    </citation>
    <scope>NUCLEOTIDE SEQUENCE [LARGE SCALE GENOMIC DNA]</scope>
    <source>
        <strain evidence="4">CBS 200.50</strain>
    </source>
</reference>
<keyword evidence="2" id="KW-0472">Membrane</keyword>
<dbReference type="EMBL" id="AQGS01000087">
    <property type="protein sequence ID" value="EPS43175.1"/>
    <property type="molecule type" value="Genomic_DNA"/>
</dbReference>
<accession>S8AJP5</accession>
<evidence type="ECO:0000256" key="1">
    <source>
        <dbReference type="SAM" id="MobiDB-lite"/>
    </source>
</evidence>
<evidence type="ECO:0000313" key="4">
    <source>
        <dbReference type="Proteomes" id="UP000015100"/>
    </source>
</evidence>
<protein>
    <submittedName>
        <fullName evidence="3">Uncharacterized protein</fullName>
    </submittedName>
</protein>
<feature type="transmembrane region" description="Helical" evidence="2">
    <location>
        <begin position="195"/>
        <end position="220"/>
    </location>
</feature>
<sequence length="391" mass="43077">MPFTLPSIPSFRLSWRFSDAPTPPSPYSDSNGPHSRRTSMGSVVSSRASTPASPKSPNTPMPILMPSIAELTHPPAASTANRVVFQNTRSQVSELPRMERAPSYSIMAQDSQPAPAQGVTLQQEELQQRNQTGEPKQSIFTVASLKAFAKSCLVKPELKTKVAILLVWSVVFIVVLSIYLGLFMNNQLTEPPLQIALILVTLLAAFFFFHSLVRVCLAVVRPFSYSDEEQPQNTYANLMFQGMRSGPGPMGYAQPQMPIRVFAMPGQAGVAVDDDGAPKDLPPPPPAYGFWRQTVRVNPDGFYWMRRSEAENVYTPPQTNEGIRSARSSITSTGTRPPSYISRTGRHTPHYESLRSPTLRSPLAATTIEEEPLSRITPSEPSPLTARLPLR</sequence>
<proteinExistence type="predicted"/>
<name>S8AJP5_DACHA</name>
<evidence type="ECO:0000313" key="3">
    <source>
        <dbReference type="EMBL" id="EPS43175.1"/>
    </source>
</evidence>
<feature type="region of interest" description="Disordered" evidence="1">
    <location>
        <begin position="1"/>
        <end position="62"/>
    </location>
</feature>
<feature type="transmembrane region" description="Helical" evidence="2">
    <location>
        <begin position="162"/>
        <end position="183"/>
    </location>
</feature>
<keyword evidence="4" id="KW-1185">Reference proteome</keyword>
<dbReference type="HOGENOM" id="CLU_818812_0_0_1"/>
<keyword evidence="2" id="KW-0812">Transmembrane</keyword>
<dbReference type="Proteomes" id="UP000015100">
    <property type="component" value="Unassembled WGS sequence"/>
</dbReference>
<gene>
    <name evidence="3" type="ORF">H072_2832</name>
</gene>
<evidence type="ECO:0000256" key="2">
    <source>
        <dbReference type="SAM" id="Phobius"/>
    </source>
</evidence>
<feature type="region of interest" description="Disordered" evidence="1">
    <location>
        <begin position="315"/>
        <end position="391"/>
    </location>
</feature>